<comment type="caution">
    <text evidence="1">The sequence shown here is derived from an EMBL/GenBank/DDBJ whole genome shotgun (WGS) entry which is preliminary data.</text>
</comment>
<dbReference type="AlphaFoldDB" id="A0A0G9MU24"/>
<dbReference type="PANTHER" id="PTHR28055:SF1">
    <property type="entry name" value="ALTERED INHERITANCE OF MITOCHONDRIA PROTEIN 41, MITOCHONDRIAL"/>
    <property type="match status" value="1"/>
</dbReference>
<dbReference type="Gene3D" id="1.10.10.410">
    <property type="match status" value="1"/>
</dbReference>
<dbReference type="SUPFAM" id="SSF89095">
    <property type="entry name" value="GatB/YqeY motif"/>
    <property type="match status" value="1"/>
</dbReference>
<dbReference type="RefSeq" id="WP_047005682.1">
    <property type="nucleotide sequence ID" value="NZ_CP018097.1"/>
</dbReference>
<keyword evidence="1" id="KW-0808">Transferase</keyword>
<proteinExistence type="predicted"/>
<accession>A0A0G9MU24</accession>
<dbReference type="InterPro" id="IPR003789">
    <property type="entry name" value="Asn/Gln_tRNA_amidoTrase-B-like"/>
</dbReference>
<dbReference type="OrthoDB" id="9788127at2"/>
<dbReference type="Proteomes" id="UP000053070">
    <property type="component" value="Unassembled WGS sequence"/>
</dbReference>
<dbReference type="InterPro" id="IPR042184">
    <property type="entry name" value="YqeY/Aim41_N"/>
</dbReference>
<dbReference type="GO" id="GO:0016884">
    <property type="term" value="F:carbon-nitrogen ligase activity, with glutamine as amido-N-donor"/>
    <property type="evidence" value="ECO:0007669"/>
    <property type="project" value="InterPro"/>
</dbReference>
<protein>
    <submittedName>
        <fullName evidence="1">Aspartyl-tRNA amidotransferase</fullName>
    </submittedName>
</protein>
<evidence type="ECO:0000313" key="2">
    <source>
        <dbReference type="Proteomes" id="UP000053070"/>
    </source>
</evidence>
<dbReference type="Gene3D" id="1.10.1510.10">
    <property type="entry name" value="Uncharacterised protein YqeY/AIM41 PF09424, N-terminal domain"/>
    <property type="match status" value="1"/>
</dbReference>
<evidence type="ECO:0000313" key="1">
    <source>
        <dbReference type="EMBL" id="KLE32833.1"/>
    </source>
</evidence>
<dbReference type="EMBL" id="LBHC01000001">
    <property type="protein sequence ID" value="KLE32833.1"/>
    <property type="molecule type" value="Genomic_DNA"/>
</dbReference>
<name>A0A0G9MU24_9SPHN</name>
<dbReference type="PANTHER" id="PTHR28055">
    <property type="entry name" value="ALTERED INHERITANCE OF MITOCHONDRIA PROTEIN 41, MITOCHONDRIAL"/>
    <property type="match status" value="1"/>
</dbReference>
<dbReference type="KEGG" id="egn:BMF35_a1834"/>
<keyword evidence="2" id="KW-1185">Reference proteome</keyword>
<dbReference type="STRING" id="502682.BMF35_a1834"/>
<dbReference type="InterPro" id="IPR023168">
    <property type="entry name" value="GatB_Yqey_C_2"/>
</dbReference>
<gene>
    <name evidence="1" type="ORF">AAW01_02060</name>
</gene>
<dbReference type="InterPro" id="IPR019004">
    <property type="entry name" value="YqeY/Aim41"/>
</dbReference>
<dbReference type="Pfam" id="PF09424">
    <property type="entry name" value="YqeY"/>
    <property type="match status" value="1"/>
</dbReference>
<dbReference type="PATRIC" id="fig|502682.8.peg.422"/>
<dbReference type="GO" id="GO:0016740">
    <property type="term" value="F:transferase activity"/>
    <property type="evidence" value="ECO:0007669"/>
    <property type="project" value="UniProtKB-KW"/>
</dbReference>
<sequence>MLRDRIKTETVTAMKAGDKPRTATLRLIAAKVKDRDIELRTKDVPEDDDAMVIDVLQKMAKQRRESITMYEDGGRTELAEQEKSELVVIEEFLPQQMGEAETKAAIEAIKAETGADGMKDMGRVMGELKKRHGTQLDMGRASGWVKESLS</sequence>
<reference evidence="1 2" key="1">
    <citation type="submission" date="2015-04" db="EMBL/GenBank/DDBJ databases">
        <title>The draft genome sequence of Erythrobacr gangjinensis K7-2.</title>
        <authorList>
            <person name="Zhuang L."/>
            <person name="Liu Y."/>
            <person name="Shao Z."/>
        </authorList>
    </citation>
    <scope>NUCLEOTIDE SEQUENCE [LARGE SCALE GENOMIC DNA]</scope>
    <source>
        <strain evidence="1 2">K7-2</strain>
    </source>
</reference>
<organism evidence="1 2">
    <name type="scientific">Aurantiacibacter gangjinensis</name>
    <dbReference type="NCBI Taxonomy" id="502682"/>
    <lineage>
        <taxon>Bacteria</taxon>
        <taxon>Pseudomonadati</taxon>
        <taxon>Pseudomonadota</taxon>
        <taxon>Alphaproteobacteria</taxon>
        <taxon>Sphingomonadales</taxon>
        <taxon>Erythrobacteraceae</taxon>
        <taxon>Aurantiacibacter</taxon>
    </lineage>
</organism>